<organism evidence="1 2">
    <name type="scientific">Polymorphospora rubra</name>
    <dbReference type="NCBI Taxonomy" id="338584"/>
    <lineage>
        <taxon>Bacteria</taxon>
        <taxon>Bacillati</taxon>
        <taxon>Actinomycetota</taxon>
        <taxon>Actinomycetes</taxon>
        <taxon>Micromonosporales</taxon>
        <taxon>Micromonosporaceae</taxon>
        <taxon>Polymorphospora</taxon>
    </lineage>
</organism>
<name>A0A810NF53_9ACTN</name>
<accession>A0A810NF53</accession>
<protein>
    <submittedName>
        <fullName evidence="1">Uncharacterized protein</fullName>
    </submittedName>
</protein>
<gene>
    <name evidence="1" type="ORF">Prubr_69160</name>
</gene>
<dbReference type="KEGG" id="pry:Prubr_69160"/>
<dbReference type="EMBL" id="AP023359">
    <property type="protein sequence ID" value="BCJ69895.1"/>
    <property type="molecule type" value="Genomic_DNA"/>
</dbReference>
<keyword evidence="2" id="KW-1185">Reference proteome</keyword>
<evidence type="ECO:0000313" key="1">
    <source>
        <dbReference type="EMBL" id="BCJ69895.1"/>
    </source>
</evidence>
<evidence type="ECO:0000313" key="2">
    <source>
        <dbReference type="Proteomes" id="UP000680866"/>
    </source>
</evidence>
<sequence>MIRSRVPVGPGHKRPAAAILSRLRGKKGKRGEWWQGWRGGRDAGAGGYRIDMTERSEGIGWLGSGHAAAERSEAAA</sequence>
<dbReference type="AlphaFoldDB" id="A0A810NF53"/>
<proteinExistence type="predicted"/>
<reference evidence="1" key="1">
    <citation type="submission" date="2020-08" db="EMBL/GenBank/DDBJ databases">
        <title>Whole genome shotgun sequence of Polymorphospora rubra NBRC 101157.</title>
        <authorList>
            <person name="Komaki H."/>
            <person name="Tamura T."/>
        </authorList>
    </citation>
    <scope>NUCLEOTIDE SEQUENCE</scope>
    <source>
        <strain evidence="1">NBRC 101157</strain>
    </source>
</reference>
<dbReference type="Proteomes" id="UP000680866">
    <property type="component" value="Chromosome"/>
</dbReference>